<gene>
    <name evidence="6" type="ORF">GBAR_LOCUS18303</name>
</gene>
<name>A0AA35SLL9_GEOBA</name>
<organism evidence="6 7">
    <name type="scientific">Geodia barretti</name>
    <name type="common">Barrett's horny sponge</name>
    <dbReference type="NCBI Taxonomy" id="519541"/>
    <lineage>
        <taxon>Eukaryota</taxon>
        <taxon>Metazoa</taxon>
        <taxon>Porifera</taxon>
        <taxon>Demospongiae</taxon>
        <taxon>Heteroscleromorpha</taxon>
        <taxon>Tetractinellida</taxon>
        <taxon>Astrophorina</taxon>
        <taxon>Geodiidae</taxon>
        <taxon>Geodia</taxon>
    </lineage>
</organism>
<proteinExistence type="inferred from homology"/>
<dbReference type="SUPFAM" id="SSF54001">
    <property type="entry name" value="Cysteine proteinases"/>
    <property type="match status" value="1"/>
</dbReference>
<comment type="similarity">
    <text evidence="1">Belongs to the peptidase C1 family.</text>
</comment>
<keyword evidence="3" id="KW-0732">Signal</keyword>
<feature type="domain" description="Peptidase C1A papain C-terminal" evidence="4">
    <location>
        <begin position="121"/>
        <end position="306"/>
    </location>
</feature>
<dbReference type="InterPro" id="IPR025660">
    <property type="entry name" value="Pept_his_AS"/>
</dbReference>
<keyword evidence="2" id="KW-1015">Disulfide bond</keyword>
<dbReference type="InterPro" id="IPR038765">
    <property type="entry name" value="Papain-like_cys_pep_sf"/>
</dbReference>
<feature type="signal peptide" evidence="3">
    <location>
        <begin position="1"/>
        <end position="20"/>
    </location>
</feature>
<evidence type="ECO:0000313" key="6">
    <source>
        <dbReference type="EMBL" id="CAI8032370.1"/>
    </source>
</evidence>
<dbReference type="PROSITE" id="PS00640">
    <property type="entry name" value="THIOL_PROTEASE_ASN"/>
    <property type="match status" value="1"/>
</dbReference>
<accession>A0AA35SLL9</accession>
<keyword evidence="7" id="KW-1185">Reference proteome</keyword>
<dbReference type="InterPro" id="IPR000668">
    <property type="entry name" value="Peptidase_C1A_C"/>
</dbReference>
<comment type="caution">
    <text evidence="6">The sequence shown here is derived from an EMBL/GenBank/DDBJ whole genome shotgun (WGS) entry which is preliminary data.</text>
</comment>
<dbReference type="SMART" id="SM00645">
    <property type="entry name" value="Pept_C1"/>
    <property type="match status" value="1"/>
</dbReference>
<sequence>MDGGFLLVLLFSLTAEIACGEQKIELWREWELWKMEHGKSYESQKEELERHLVWLSNREYINAHNKNAESFGFALSVNQFADRQDGEFAEQYLSQRTSEPSSHQVLTDELLVSLGWSKDDNPEYVDWRQEGIVTPVKDQGQCGAGSYAFSAVGAIESTTAIATGQLRNLSAQNIIDCSTSFGNRGCQSGSVSGALKYTVSTGGIDTEEAYPYVARRAYCSFKSESIGASISGVISLRNGSESDLRMAVAYKLNHSMLVVGYGTYNSVDYWIVKNSWGTNWGMKGYIYMSRNRYNQCGIATAALYPVI</sequence>
<dbReference type="EMBL" id="CASHTH010002598">
    <property type="protein sequence ID" value="CAI8032370.1"/>
    <property type="molecule type" value="Genomic_DNA"/>
</dbReference>
<dbReference type="CDD" id="cd02248">
    <property type="entry name" value="Peptidase_C1A"/>
    <property type="match status" value="1"/>
</dbReference>
<dbReference type="SMART" id="SM00848">
    <property type="entry name" value="Inhibitor_I29"/>
    <property type="match status" value="1"/>
</dbReference>
<reference evidence="6" key="1">
    <citation type="submission" date="2023-03" db="EMBL/GenBank/DDBJ databases">
        <authorList>
            <person name="Steffen K."/>
            <person name="Cardenas P."/>
        </authorList>
    </citation>
    <scope>NUCLEOTIDE SEQUENCE</scope>
</reference>
<dbReference type="Pfam" id="PF00112">
    <property type="entry name" value="Peptidase_C1"/>
    <property type="match status" value="2"/>
</dbReference>
<evidence type="ECO:0000256" key="3">
    <source>
        <dbReference type="SAM" id="SignalP"/>
    </source>
</evidence>
<dbReference type="InterPro" id="IPR025661">
    <property type="entry name" value="Pept_asp_AS"/>
</dbReference>
<evidence type="ECO:0000259" key="4">
    <source>
        <dbReference type="SMART" id="SM00645"/>
    </source>
</evidence>
<dbReference type="InterPro" id="IPR013128">
    <property type="entry name" value="Peptidase_C1A"/>
</dbReference>
<dbReference type="InterPro" id="IPR039417">
    <property type="entry name" value="Peptidase_C1A_papain-like"/>
</dbReference>
<dbReference type="Pfam" id="PF08246">
    <property type="entry name" value="Inhibitor_I29"/>
    <property type="match status" value="1"/>
</dbReference>
<dbReference type="GO" id="GO:0008234">
    <property type="term" value="F:cysteine-type peptidase activity"/>
    <property type="evidence" value="ECO:0007669"/>
    <property type="project" value="InterPro"/>
</dbReference>
<protein>
    <submittedName>
        <fullName evidence="6">Silicatein</fullName>
    </submittedName>
</protein>
<evidence type="ECO:0000256" key="2">
    <source>
        <dbReference type="ARBA" id="ARBA00023157"/>
    </source>
</evidence>
<dbReference type="Proteomes" id="UP001174909">
    <property type="component" value="Unassembled WGS sequence"/>
</dbReference>
<dbReference type="Gene3D" id="3.90.70.10">
    <property type="entry name" value="Cysteine proteinases"/>
    <property type="match status" value="2"/>
</dbReference>
<feature type="chain" id="PRO_5041385016" evidence="3">
    <location>
        <begin position="21"/>
        <end position="307"/>
    </location>
</feature>
<dbReference type="AlphaFoldDB" id="A0AA35SLL9"/>
<evidence type="ECO:0000313" key="7">
    <source>
        <dbReference type="Proteomes" id="UP001174909"/>
    </source>
</evidence>
<dbReference type="GO" id="GO:0006508">
    <property type="term" value="P:proteolysis"/>
    <property type="evidence" value="ECO:0007669"/>
    <property type="project" value="InterPro"/>
</dbReference>
<evidence type="ECO:0000256" key="1">
    <source>
        <dbReference type="ARBA" id="ARBA00008455"/>
    </source>
</evidence>
<evidence type="ECO:0000259" key="5">
    <source>
        <dbReference type="SMART" id="SM00848"/>
    </source>
</evidence>
<feature type="domain" description="Cathepsin propeptide inhibitor" evidence="5">
    <location>
        <begin position="30"/>
        <end position="88"/>
    </location>
</feature>
<dbReference type="PANTHER" id="PTHR12411">
    <property type="entry name" value="CYSTEINE PROTEASE FAMILY C1-RELATED"/>
    <property type="match status" value="1"/>
</dbReference>
<dbReference type="PROSITE" id="PS00639">
    <property type="entry name" value="THIOL_PROTEASE_HIS"/>
    <property type="match status" value="1"/>
</dbReference>
<dbReference type="InterPro" id="IPR013201">
    <property type="entry name" value="Prot_inhib_I29"/>
</dbReference>